<feature type="short sequence motif" description="Q motif" evidence="7">
    <location>
        <begin position="47"/>
        <end position="75"/>
    </location>
</feature>
<dbReference type="SUPFAM" id="SSF52540">
    <property type="entry name" value="P-loop containing nucleoside triphosphate hydrolases"/>
    <property type="match status" value="1"/>
</dbReference>
<dbReference type="EC" id="3.6.4.13" evidence="1"/>
<gene>
    <name evidence="12" type="ORF">MSPICULIGERA_LOCUS10606</name>
</gene>
<dbReference type="GO" id="GO:0016787">
    <property type="term" value="F:hydrolase activity"/>
    <property type="evidence" value="ECO:0007669"/>
    <property type="project" value="UniProtKB-KW"/>
</dbReference>
<feature type="domain" description="Helicase ATP-binding" evidence="9">
    <location>
        <begin position="78"/>
        <end position="267"/>
    </location>
</feature>
<dbReference type="EMBL" id="CATQJA010002593">
    <property type="protein sequence ID" value="CAJ0572215.1"/>
    <property type="molecule type" value="Genomic_DNA"/>
</dbReference>
<keyword evidence="4 8" id="KW-0347">Helicase</keyword>
<dbReference type="AlphaFoldDB" id="A0AA36G195"/>
<dbReference type="Pfam" id="PF00270">
    <property type="entry name" value="DEAD"/>
    <property type="match status" value="1"/>
</dbReference>
<sequence length="553" mass="60554">MASSMQFYGVTLTEKELFESSAGGINFDKYSEIPVKVEGNDVPTPLENFSDAACIDVVKENIKRSGYTKPTPVQKHSMPILFADRDLMSCAQTGSGKTAAFLLPMINKFLARGIDNLPGPEYINNRRCQRPVGLILAPTRELAIQIHKESVKFSYGTNLHTAILYGGRENYREQINKLNLGSHIVIATPGRLIDVVQQGYLSLGQVRCLVLDEADRMLDMGFEPQIRRIQALGLREKEKRTTAMFSATFPREIQSLARDFLRPDYIYVTVGRVGSTTENIVQNVEWVEEYDKRGKLMDMIGKIKEGLALVFVETKRNANDLTLYLGRSGVRAVTIHGDLNQAERERNLYFFKNGSWPILVATAVAARGLDIPDVRHVINFDIPSCIDEYVHRIGRTGRAGNIGYATSFFNDRNAALASSILNLLTEAKQNVPEWLQKYSSGPVTMRRPNMRGSSGPRRNFSAPNGFNQGGGGGGYGGYSGGRGGAGGYSGFASSNGGGYGQQQQSGYGYPAAGGPSSFRQMNQDYNTQSFGQGFSGFSTPQSGNGAFSGGFGF</sequence>
<comment type="caution">
    <text evidence="12">The sequence shown here is derived from an EMBL/GenBank/DDBJ whole genome shotgun (WGS) entry which is preliminary data.</text>
</comment>
<proteinExistence type="inferred from homology"/>
<evidence type="ECO:0000256" key="3">
    <source>
        <dbReference type="ARBA" id="ARBA00022801"/>
    </source>
</evidence>
<evidence type="ECO:0000256" key="1">
    <source>
        <dbReference type="ARBA" id="ARBA00012552"/>
    </source>
</evidence>
<evidence type="ECO:0000259" key="9">
    <source>
        <dbReference type="PROSITE" id="PS51192"/>
    </source>
</evidence>
<dbReference type="SMART" id="SM00487">
    <property type="entry name" value="DEXDc"/>
    <property type="match status" value="1"/>
</dbReference>
<dbReference type="GO" id="GO:0043186">
    <property type="term" value="C:P granule"/>
    <property type="evidence" value="ECO:0007669"/>
    <property type="project" value="UniProtKB-ARBA"/>
</dbReference>
<dbReference type="Gene3D" id="3.40.50.300">
    <property type="entry name" value="P-loop containing nucleotide triphosphate hydrolases"/>
    <property type="match status" value="2"/>
</dbReference>
<protein>
    <recommendedName>
        <fullName evidence="1">RNA helicase</fullName>
        <ecNumber evidence="1">3.6.4.13</ecNumber>
    </recommendedName>
</protein>
<keyword evidence="5 8" id="KW-0067">ATP-binding</keyword>
<dbReference type="PANTHER" id="PTHR47958">
    <property type="entry name" value="ATP-DEPENDENT RNA HELICASE DBP3"/>
    <property type="match status" value="1"/>
</dbReference>
<keyword evidence="3 8" id="KW-0378">Hydrolase</keyword>
<dbReference type="FunFam" id="3.40.50.300:FF:000008">
    <property type="entry name" value="ATP-dependent RNA helicase RhlB"/>
    <property type="match status" value="1"/>
</dbReference>
<feature type="domain" description="DEAD-box RNA helicase Q" evidence="11">
    <location>
        <begin position="47"/>
        <end position="75"/>
    </location>
</feature>
<evidence type="ECO:0000256" key="2">
    <source>
        <dbReference type="ARBA" id="ARBA00022741"/>
    </source>
</evidence>
<dbReference type="InterPro" id="IPR014014">
    <property type="entry name" value="RNA_helicase_DEAD_Q_motif"/>
</dbReference>
<evidence type="ECO:0000313" key="13">
    <source>
        <dbReference type="Proteomes" id="UP001177023"/>
    </source>
</evidence>
<dbReference type="PROSITE" id="PS51192">
    <property type="entry name" value="HELICASE_ATP_BIND_1"/>
    <property type="match status" value="1"/>
</dbReference>
<dbReference type="InterPro" id="IPR027417">
    <property type="entry name" value="P-loop_NTPase"/>
</dbReference>
<evidence type="ECO:0000259" key="10">
    <source>
        <dbReference type="PROSITE" id="PS51194"/>
    </source>
</evidence>
<evidence type="ECO:0000313" key="12">
    <source>
        <dbReference type="EMBL" id="CAJ0572215.1"/>
    </source>
</evidence>
<feature type="non-terminal residue" evidence="12">
    <location>
        <position position="553"/>
    </location>
</feature>
<dbReference type="Proteomes" id="UP001177023">
    <property type="component" value="Unassembled WGS sequence"/>
</dbReference>
<comment type="catalytic activity">
    <reaction evidence="6">
        <text>ATP + H2O = ADP + phosphate + H(+)</text>
        <dbReference type="Rhea" id="RHEA:13065"/>
        <dbReference type="ChEBI" id="CHEBI:15377"/>
        <dbReference type="ChEBI" id="CHEBI:15378"/>
        <dbReference type="ChEBI" id="CHEBI:30616"/>
        <dbReference type="ChEBI" id="CHEBI:43474"/>
        <dbReference type="ChEBI" id="CHEBI:456216"/>
        <dbReference type="EC" id="3.6.4.13"/>
    </reaction>
</comment>
<dbReference type="CDD" id="cd18787">
    <property type="entry name" value="SF2_C_DEAD"/>
    <property type="match status" value="1"/>
</dbReference>
<evidence type="ECO:0000256" key="7">
    <source>
        <dbReference type="PROSITE-ProRule" id="PRU00552"/>
    </source>
</evidence>
<evidence type="ECO:0000256" key="6">
    <source>
        <dbReference type="ARBA" id="ARBA00047984"/>
    </source>
</evidence>
<dbReference type="PROSITE" id="PS51195">
    <property type="entry name" value="Q_MOTIF"/>
    <property type="match status" value="1"/>
</dbReference>
<dbReference type="InterPro" id="IPR011545">
    <property type="entry name" value="DEAD/DEAH_box_helicase_dom"/>
</dbReference>
<dbReference type="GO" id="GO:0003724">
    <property type="term" value="F:RNA helicase activity"/>
    <property type="evidence" value="ECO:0007669"/>
    <property type="project" value="UniProtKB-EC"/>
</dbReference>
<evidence type="ECO:0000256" key="5">
    <source>
        <dbReference type="ARBA" id="ARBA00022840"/>
    </source>
</evidence>
<evidence type="ECO:0000256" key="4">
    <source>
        <dbReference type="ARBA" id="ARBA00022806"/>
    </source>
</evidence>
<keyword evidence="13" id="KW-1185">Reference proteome</keyword>
<dbReference type="InterPro" id="IPR014001">
    <property type="entry name" value="Helicase_ATP-bd"/>
</dbReference>
<dbReference type="GO" id="GO:0003676">
    <property type="term" value="F:nucleic acid binding"/>
    <property type="evidence" value="ECO:0007669"/>
    <property type="project" value="InterPro"/>
</dbReference>
<dbReference type="GO" id="GO:0005524">
    <property type="term" value="F:ATP binding"/>
    <property type="evidence" value="ECO:0007669"/>
    <property type="project" value="UniProtKB-KW"/>
</dbReference>
<evidence type="ECO:0000259" key="11">
    <source>
        <dbReference type="PROSITE" id="PS51195"/>
    </source>
</evidence>
<organism evidence="12 13">
    <name type="scientific">Mesorhabditis spiculigera</name>
    <dbReference type="NCBI Taxonomy" id="96644"/>
    <lineage>
        <taxon>Eukaryota</taxon>
        <taxon>Metazoa</taxon>
        <taxon>Ecdysozoa</taxon>
        <taxon>Nematoda</taxon>
        <taxon>Chromadorea</taxon>
        <taxon>Rhabditida</taxon>
        <taxon>Rhabditina</taxon>
        <taxon>Rhabditomorpha</taxon>
        <taxon>Rhabditoidea</taxon>
        <taxon>Rhabditidae</taxon>
        <taxon>Mesorhabditinae</taxon>
        <taxon>Mesorhabditis</taxon>
    </lineage>
</organism>
<keyword evidence="2 8" id="KW-0547">Nucleotide-binding</keyword>
<name>A0AA36G195_9BILA</name>
<feature type="domain" description="Helicase C-terminal" evidence="10">
    <location>
        <begin position="295"/>
        <end position="439"/>
    </location>
</feature>
<reference evidence="12" key="1">
    <citation type="submission" date="2023-06" db="EMBL/GenBank/DDBJ databases">
        <authorList>
            <person name="Delattre M."/>
        </authorList>
    </citation>
    <scope>NUCLEOTIDE SEQUENCE</scope>
    <source>
        <strain evidence="12">AF72</strain>
    </source>
</reference>
<dbReference type="PROSITE" id="PS51194">
    <property type="entry name" value="HELICASE_CTER"/>
    <property type="match status" value="1"/>
</dbReference>
<dbReference type="InterPro" id="IPR000629">
    <property type="entry name" value="RNA-helicase_DEAD-box_CS"/>
</dbReference>
<dbReference type="SMART" id="SM00490">
    <property type="entry name" value="HELICc"/>
    <property type="match status" value="1"/>
</dbReference>
<dbReference type="PROSITE" id="PS00039">
    <property type="entry name" value="DEAD_ATP_HELICASE"/>
    <property type="match status" value="1"/>
</dbReference>
<dbReference type="InterPro" id="IPR001650">
    <property type="entry name" value="Helicase_C-like"/>
</dbReference>
<dbReference type="Pfam" id="PF00271">
    <property type="entry name" value="Helicase_C"/>
    <property type="match status" value="1"/>
</dbReference>
<evidence type="ECO:0000256" key="8">
    <source>
        <dbReference type="RuleBase" id="RU000492"/>
    </source>
</evidence>
<accession>A0AA36G195</accession>
<comment type="similarity">
    <text evidence="8">Belongs to the DEAD box helicase family.</text>
</comment>
<dbReference type="FunFam" id="3.40.50.300:FF:000397">
    <property type="entry name" value="Probable ATP-dependent RNA helicase DDX4"/>
    <property type="match status" value="1"/>
</dbReference>